<dbReference type="RefSeq" id="XP_068364117.1">
    <property type="nucleotide sequence ID" value="XM_068500869.1"/>
</dbReference>
<gene>
    <name evidence="2" type="ORF">TRFO_19568</name>
</gene>
<accession>A0A1J4KNJ9</accession>
<evidence type="ECO:0000256" key="1">
    <source>
        <dbReference type="SAM" id="MobiDB-lite"/>
    </source>
</evidence>
<dbReference type="GeneID" id="94835573"/>
<organism evidence="2 3">
    <name type="scientific">Tritrichomonas foetus</name>
    <dbReference type="NCBI Taxonomy" id="1144522"/>
    <lineage>
        <taxon>Eukaryota</taxon>
        <taxon>Metamonada</taxon>
        <taxon>Parabasalia</taxon>
        <taxon>Tritrichomonadida</taxon>
        <taxon>Tritrichomonadidae</taxon>
        <taxon>Tritrichomonas</taxon>
    </lineage>
</organism>
<protein>
    <submittedName>
        <fullName evidence="2">Uncharacterized protein</fullName>
    </submittedName>
</protein>
<evidence type="ECO:0000313" key="2">
    <source>
        <dbReference type="EMBL" id="OHT10981.1"/>
    </source>
</evidence>
<feature type="region of interest" description="Disordered" evidence="1">
    <location>
        <begin position="54"/>
        <end position="75"/>
    </location>
</feature>
<keyword evidence="3" id="KW-1185">Reference proteome</keyword>
<comment type="caution">
    <text evidence="2">The sequence shown here is derived from an EMBL/GenBank/DDBJ whole genome shotgun (WGS) entry which is preliminary data.</text>
</comment>
<feature type="compositionally biased region" description="Low complexity" evidence="1">
    <location>
        <begin position="63"/>
        <end position="73"/>
    </location>
</feature>
<dbReference type="AlphaFoldDB" id="A0A1J4KNJ9"/>
<dbReference type="VEuPathDB" id="TrichDB:TRFO_19568"/>
<sequence>MSVFDRLHQDSLNKKQRQIYTAKYVGQPREGTEWQKRLSANNLLCVHFLNSSARPLSTSRSGTRPNTTATRRTPQQKIPQEFSSIDYGFTSMHGYPSLHGRALHKEKPDDPRRAIIKVPQTMKLNATIAHERATGLTEYVTGIKPYPIQPFNLPKNKDLIFCRSSLVAFYDKQGTY</sequence>
<reference evidence="2" key="1">
    <citation type="submission" date="2016-10" db="EMBL/GenBank/DDBJ databases">
        <authorList>
            <person name="Benchimol M."/>
            <person name="Almeida L.G."/>
            <person name="Vasconcelos A.T."/>
            <person name="Perreira-Neves A."/>
            <person name="Rosa I.A."/>
            <person name="Tasca T."/>
            <person name="Bogo M.R."/>
            <person name="de Souza W."/>
        </authorList>
    </citation>
    <scope>NUCLEOTIDE SEQUENCE [LARGE SCALE GENOMIC DNA]</scope>
    <source>
        <strain evidence="2">K</strain>
    </source>
</reference>
<evidence type="ECO:0000313" key="3">
    <source>
        <dbReference type="Proteomes" id="UP000179807"/>
    </source>
</evidence>
<dbReference type="EMBL" id="MLAK01000597">
    <property type="protein sequence ID" value="OHT10981.1"/>
    <property type="molecule type" value="Genomic_DNA"/>
</dbReference>
<dbReference type="Proteomes" id="UP000179807">
    <property type="component" value="Unassembled WGS sequence"/>
</dbReference>
<name>A0A1J4KNJ9_9EUKA</name>
<proteinExistence type="predicted"/>